<dbReference type="PANTHER" id="PTHR23117:SF13">
    <property type="entry name" value="GUANYLATE KINASE"/>
    <property type="match status" value="1"/>
</dbReference>
<evidence type="ECO:0000256" key="6">
    <source>
        <dbReference type="ARBA" id="ARBA00022777"/>
    </source>
</evidence>
<dbReference type="NCBIfam" id="TIGR03263">
    <property type="entry name" value="guanyl_kin"/>
    <property type="match status" value="1"/>
</dbReference>
<dbReference type="EMBL" id="FNRJ01000007">
    <property type="protein sequence ID" value="SEA76182.1"/>
    <property type="molecule type" value="Genomic_DNA"/>
</dbReference>
<dbReference type="InterPro" id="IPR017665">
    <property type="entry name" value="Guanylate_kinase"/>
</dbReference>
<keyword evidence="5 9" id="KW-0547">Nucleotide-binding</keyword>
<dbReference type="GO" id="GO:0005829">
    <property type="term" value="C:cytosol"/>
    <property type="evidence" value="ECO:0007669"/>
    <property type="project" value="TreeGrafter"/>
</dbReference>
<keyword evidence="7 9" id="KW-0067">ATP-binding</keyword>
<evidence type="ECO:0000256" key="7">
    <source>
        <dbReference type="ARBA" id="ARBA00022840"/>
    </source>
</evidence>
<dbReference type="Proteomes" id="UP000242469">
    <property type="component" value="Unassembled WGS sequence"/>
</dbReference>
<evidence type="ECO:0000256" key="3">
    <source>
        <dbReference type="ARBA" id="ARBA00016296"/>
    </source>
</evidence>
<evidence type="ECO:0000256" key="4">
    <source>
        <dbReference type="ARBA" id="ARBA00022679"/>
    </source>
</evidence>
<comment type="catalytic activity">
    <reaction evidence="9">
        <text>GMP + ATP = GDP + ADP</text>
        <dbReference type="Rhea" id="RHEA:20780"/>
        <dbReference type="ChEBI" id="CHEBI:30616"/>
        <dbReference type="ChEBI" id="CHEBI:58115"/>
        <dbReference type="ChEBI" id="CHEBI:58189"/>
        <dbReference type="ChEBI" id="CHEBI:456216"/>
        <dbReference type="EC" id="2.7.4.8"/>
    </reaction>
</comment>
<gene>
    <name evidence="9" type="primary">gmk</name>
    <name evidence="11" type="ORF">SAMN02745729_10711</name>
</gene>
<dbReference type="HAMAP" id="MF_00328">
    <property type="entry name" value="Guanylate_kinase"/>
    <property type="match status" value="1"/>
</dbReference>
<reference evidence="12" key="1">
    <citation type="submission" date="2016-10" db="EMBL/GenBank/DDBJ databases">
        <authorList>
            <person name="Varghese N."/>
            <person name="Submissions S."/>
        </authorList>
    </citation>
    <scope>NUCLEOTIDE SEQUENCE [LARGE SCALE GENOMIC DNA]</scope>
    <source>
        <strain evidence="12">DSM 11526</strain>
    </source>
</reference>
<dbReference type="InterPro" id="IPR027417">
    <property type="entry name" value="P-loop_NTPase"/>
</dbReference>
<dbReference type="PANTHER" id="PTHR23117">
    <property type="entry name" value="GUANYLATE KINASE-RELATED"/>
    <property type="match status" value="1"/>
</dbReference>
<dbReference type="Gene3D" id="3.40.50.300">
    <property type="entry name" value="P-loop containing nucleotide triphosphate hydrolases"/>
    <property type="match status" value="1"/>
</dbReference>
<dbReference type="Gene3D" id="3.30.63.10">
    <property type="entry name" value="Guanylate Kinase phosphate binding domain"/>
    <property type="match status" value="1"/>
</dbReference>
<name>A0A1H4DVE7_9GAMM</name>
<accession>A0A1H4DVE7</accession>
<dbReference type="AlphaFoldDB" id="A0A1H4DVE7"/>
<dbReference type="FunFam" id="3.30.63.10:FF:000002">
    <property type="entry name" value="Guanylate kinase 1"/>
    <property type="match status" value="1"/>
</dbReference>
<organism evidence="11 12">
    <name type="scientific">Marinobacterium iners DSM 11526</name>
    <dbReference type="NCBI Taxonomy" id="1122198"/>
    <lineage>
        <taxon>Bacteria</taxon>
        <taxon>Pseudomonadati</taxon>
        <taxon>Pseudomonadota</taxon>
        <taxon>Gammaproteobacteria</taxon>
        <taxon>Oceanospirillales</taxon>
        <taxon>Oceanospirillaceae</taxon>
        <taxon>Marinobacterium</taxon>
    </lineage>
</organism>
<protein>
    <recommendedName>
        <fullName evidence="3 9">Guanylate kinase</fullName>
        <ecNumber evidence="2 9">2.7.4.8</ecNumber>
    </recommendedName>
    <alternativeName>
        <fullName evidence="8 9">GMP kinase</fullName>
    </alternativeName>
</protein>
<evidence type="ECO:0000256" key="9">
    <source>
        <dbReference type="HAMAP-Rule" id="MF_00328"/>
    </source>
</evidence>
<feature type="domain" description="Guanylate kinase-like" evidence="10">
    <location>
        <begin position="6"/>
        <end position="184"/>
    </location>
</feature>
<evidence type="ECO:0000256" key="5">
    <source>
        <dbReference type="ARBA" id="ARBA00022741"/>
    </source>
</evidence>
<evidence type="ECO:0000259" key="10">
    <source>
        <dbReference type="PROSITE" id="PS50052"/>
    </source>
</evidence>
<comment type="subcellular location">
    <subcellularLocation>
        <location evidence="9">Cytoplasm</location>
    </subcellularLocation>
</comment>
<dbReference type="PROSITE" id="PS50052">
    <property type="entry name" value="GUANYLATE_KINASE_2"/>
    <property type="match status" value="1"/>
</dbReference>
<dbReference type="Pfam" id="PF00625">
    <property type="entry name" value="Guanylate_kin"/>
    <property type="match status" value="1"/>
</dbReference>
<dbReference type="STRING" id="1122198.SAMN02745729_10711"/>
<sequence length="208" mass="23334">MTQLAGTLYILSAPSGAGKTSLVKALLEQDPQLVVSVSHTTRARRPGEVGGQDYNFVSMDAFNELIEQGQFLEYAEVFGNKYGTSQQWVREQLAAGQDVILEIDWQGAEQVRRLMPEAVTVFILPPSRAALRERLTNRGQDSDAIIAGRMSAAVSEMSHYPEYDYLVINDRFEVALDQLASLFKARRLRQEVQQQLQAELLSELLSER</sequence>
<dbReference type="OrthoDB" id="9808150at2"/>
<keyword evidence="4 9" id="KW-0808">Transferase</keyword>
<evidence type="ECO:0000256" key="1">
    <source>
        <dbReference type="ARBA" id="ARBA00005790"/>
    </source>
</evidence>
<feature type="binding site" evidence="9">
    <location>
        <begin position="13"/>
        <end position="20"/>
    </location>
    <ligand>
        <name>ATP</name>
        <dbReference type="ChEBI" id="CHEBI:30616"/>
    </ligand>
</feature>
<evidence type="ECO:0000256" key="2">
    <source>
        <dbReference type="ARBA" id="ARBA00012961"/>
    </source>
</evidence>
<comment type="similarity">
    <text evidence="1 9">Belongs to the guanylate kinase family.</text>
</comment>
<dbReference type="CDD" id="cd00071">
    <property type="entry name" value="GMPK"/>
    <property type="match status" value="1"/>
</dbReference>
<dbReference type="RefSeq" id="WP_091826250.1">
    <property type="nucleotide sequence ID" value="NZ_FNRJ01000007.1"/>
</dbReference>
<dbReference type="InterPro" id="IPR008145">
    <property type="entry name" value="GK/Ca_channel_bsu"/>
</dbReference>
<dbReference type="InterPro" id="IPR008144">
    <property type="entry name" value="Guanylate_kin-like_dom"/>
</dbReference>
<proteinExistence type="inferred from homology"/>
<dbReference type="GO" id="GO:0004385">
    <property type="term" value="F:GMP kinase activity"/>
    <property type="evidence" value="ECO:0007669"/>
    <property type="project" value="UniProtKB-UniRule"/>
</dbReference>
<dbReference type="InterPro" id="IPR020590">
    <property type="entry name" value="Guanylate_kinase_CS"/>
</dbReference>
<evidence type="ECO:0000256" key="8">
    <source>
        <dbReference type="ARBA" id="ARBA00030128"/>
    </source>
</evidence>
<dbReference type="PROSITE" id="PS00856">
    <property type="entry name" value="GUANYLATE_KINASE_1"/>
    <property type="match status" value="1"/>
</dbReference>
<keyword evidence="6 9" id="KW-0418">Kinase</keyword>
<evidence type="ECO:0000313" key="12">
    <source>
        <dbReference type="Proteomes" id="UP000242469"/>
    </source>
</evidence>
<dbReference type="EC" id="2.7.4.8" evidence="2 9"/>
<dbReference type="SUPFAM" id="SSF52540">
    <property type="entry name" value="P-loop containing nucleoside triphosphate hydrolases"/>
    <property type="match status" value="1"/>
</dbReference>
<comment type="function">
    <text evidence="9">Essential for recycling GMP and indirectly, cGMP.</text>
</comment>
<evidence type="ECO:0000313" key="11">
    <source>
        <dbReference type="EMBL" id="SEA76182.1"/>
    </source>
</evidence>
<keyword evidence="9" id="KW-0963">Cytoplasm</keyword>
<keyword evidence="12" id="KW-1185">Reference proteome</keyword>
<dbReference type="GO" id="GO:0005524">
    <property type="term" value="F:ATP binding"/>
    <property type="evidence" value="ECO:0007669"/>
    <property type="project" value="UniProtKB-UniRule"/>
</dbReference>
<dbReference type="SMART" id="SM00072">
    <property type="entry name" value="GuKc"/>
    <property type="match status" value="1"/>
</dbReference>